<evidence type="ECO:0000313" key="3">
    <source>
        <dbReference type="Proteomes" id="UP000182584"/>
    </source>
</evidence>
<sequence>MKKVKFGFLAAAFVIAILAVIVFGRVGLNHVFAKMVDSGKYYILMEDMEDRDRYMNMEQKVLEMLPYDAYVMNYNLGNANYKNKDYSKAQIYYEKCLEFELPKQKECSVRINLTMTKIMQIDFNTVNTGYEAFKNDEEVDKEALIKKIDGVIDQLKADREILTEKNCAGAEDDNGHSKEAETLKKDIDDKIEELEKMKEEIQKKIDEEKQQNKDQDQNQQDQDKQNEQKNSDDKQNQDNKQDQNNNNSKPDDVDDDREDDIKEKMKEKEQDARQEREDDQKQSQKNKESQEYWDNYTYGSEGGQNDKGKERIW</sequence>
<reference evidence="2 3" key="1">
    <citation type="submission" date="2016-10" db="EMBL/GenBank/DDBJ databases">
        <authorList>
            <person name="de Groot N.N."/>
        </authorList>
    </citation>
    <scope>NUCLEOTIDE SEQUENCE [LARGE SCALE GENOMIC DNA]</scope>
    <source>
        <strain evidence="2 3">AR40</strain>
    </source>
</reference>
<dbReference type="EMBL" id="FOGJ01000042">
    <property type="protein sequence ID" value="SES40631.1"/>
    <property type="molecule type" value="Genomic_DNA"/>
</dbReference>
<dbReference type="RefSeq" id="WP_074758874.1">
    <property type="nucleotide sequence ID" value="NZ_FOGJ01000042.1"/>
</dbReference>
<protein>
    <recommendedName>
        <fullName evidence="4">Tetratricopeptide repeat-containing protein</fullName>
    </recommendedName>
</protein>
<evidence type="ECO:0008006" key="4">
    <source>
        <dbReference type="Google" id="ProtNLM"/>
    </source>
</evidence>
<feature type="region of interest" description="Disordered" evidence="1">
    <location>
        <begin position="167"/>
        <end position="186"/>
    </location>
</feature>
<evidence type="ECO:0000256" key="1">
    <source>
        <dbReference type="SAM" id="MobiDB-lite"/>
    </source>
</evidence>
<dbReference type="Proteomes" id="UP000182584">
    <property type="component" value="Unassembled WGS sequence"/>
</dbReference>
<dbReference type="OrthoDB" id="1853332at2"/>
<gene>
    <name evidence="2" type="ORF">SAMN04487884_1423</name>
</gene>
<feature type="region of interest" description="Disordered" evidence="1">
    <location>
        <begin position="206"/>
        <end position="313"/>
    </location>
</feature>
<feature type="compositionally biased region" description="Basic and acidic residues" evidence="1">
    <location>
        <begin position="173"/>
        <end position="186"/>
    </location>
</feature>
<dbReference type="Gene3D" id="1.25.40.10">
    <property type="entry name" value="Tetratricopeptide repeat domain"/>
    <property type="match status" value="1"/>
</dbReference>
<name>A0A1H9X3L5_BUTFI</name>
<feature type="compositionally biased region" description="Basic and acidic residues" evidence="1">
    <location>
        <begin position="206"/>
        <end position="241"/>
    </location>
</feature>
<proteinExistence type="predicted"/>
<feature type="compositionally biased region" description="Basic and acidic residues" evidence="1">
    <location>
        <begin position="259"/>
        <end position="290"/>
    </location>
</feature>
<accession>A0A1H9X3L5</accession>
<dbReference type="SUPFAM" id="SSF48452">
    <property type="entry name" value="TPR-like"/>
    <property type="match status" value="1"/>
</dbReference>
<evidence type="ECO:0000313" key="2">
    <source>
        <dbReference type="EMBL" id="SES40631.1"/>
    </source>
</evidence>
<feature type="compositionally biased region" description="Basic and acidic residues" evidence="1">
    <location>
        <begin position="304"/>
        <end position="313"/>
    </location>
</feature>
<dbReference type="eggNOG" id="ENOG5033KE8">
    <property type="taxonomic scope" value="Bacteria"/>
</dbReference>
<dbReference type="AlphaFoldDB" id="A0A1H9X3L5"/>
<organism evidence="2 3">
    <name type="scientific">Butyrivibrio fibrisolvens</name>
    <dbReference type="NCBI Taxonomy" id="831"/>
    <lineage>
        <taxon>Bacteria</taxon>
        <taxon>Bacillati</taxon>
        <taxon>Bacillota</taxon>
        <taxon>Clostridia</taxon>
        <taxon>Lachnospirales</taxon>
        <taxon>Lachnospiraceae</taxon>
        <taxon>Butyrivibrio</taxon>
    </lineage>
</organism>
<dbReference type="InterPro" id="IPR011990">
    <property type="entry name" value="TPR-like_helical_dom_sf"/>
</dbReference>